<name>A0A645GRN6_9ZZZZ</name>
<dbReference type="AlphaFoldDB" id="A0A645GRN6"/>
<evidence type="ECO:0000313" key="1">
    <source>
        <dbReference type="EMBL" id="MPN26293.1"/>
    </source>
</evidence>
<gene>
    <name evidence="1" type="ORF">SDC9_173717</name>
</gene>
<comment type="caution">
    <text evidence="1">The sequence shown here is derived from an EMBL/GenBank/DDBJ whole genome shotgun (WGS) entry which is preliminary data.</text>
</comment>
<protein>
    <submittedName>
        <fullName evidence="1">Uncharacterized protein</fullName>
    </submittedName>
</protein>
<reference evidence="1" key="1">
    <citation type="submission" date="2019-08" db="EMBL/GenBank/DDBJ databases">
        <authorList>
            <person name="Kucharzyk K."/>
            <person name="Murdoch R.W."/>
            <person name="Higgins S."/>
            <person name="Loffler F."/>
        </authorList>
    </citation>
    <scope>NUCLEOTIDE SEQUENCE</scope>
</reference>
<proteinExistence type="predicted"/>
<accession>A0A645GRN6</accession>
<sequence length="132" mass="15359">MRVVNLQQVIDLAFINFHRFRIAFVFNVCRPDDREFVHPWDNKHNAFIFVLQNISLLLGMDARHHDVAAFDQANTVWRRQMHTFVEKFFHPRTRGVDQPTRLPGECLAGIDIFGFDDPQTVFATRRGCTSAG</sequence>
<organism evidence="1">
    <name type="scientific">bioreactor metagenome</name>
    <dbReference type="NCBI Taxonomy" id="1076179"/>
    <lineage>
        <taxon>unclassified sequences</taxon>
        <taxon>metagenomes</taxon>
        <taxon>ecological metagenomes</taxon>
    </lineage>
</organism>
<dbReference type="EMBL" id="VSSQ01075765">
    <property type="protein sequence ID" value="MPN26293.1"/>
    <property type="molecule type" value="Genomic_DNA"/>
</dbReference>